<dbReference type="Proteomes" id="UP001205861">
    <property type="component" value="Unassembled WGS sequence"/>
</dbReference>
<dbReference type="Gene3D" id="1.20.120.340">
    <property type="entry name" value="Flagellar protein FliS"/>
    <property type="match status" value="1"/>
</dbReference>
<evidence type="ECO:0000256" key="1">
    <source>
        <dbReference type="ARBA" id="ARBA00004514"/>
    </source>
</evidence>
<comment type="caution">
    <text evidence="7">The sequence shown here is derived from an EMBL/GenBank/DDBJ whole genome shotgun (WGS) entry which is preliminary data.</text>
</comment>
<organism evidence="7 8">
    <name type="scientific">Massilia solisilvae</name>
    <dbReference type="NCBI Taxonomy" id="1811225"/>
    <lineage>
        <taxon>Bacteria</taxon>
        <taxon>Pseudomonadati</taxon>
        <taxon>Pseudomonadota</taxon>
        <taxon>Betaproteobacteria</taxon>
        <taxon>Burkholderiales</taxon>
        <taxon>Oxalobacteraceae</taxon>
        <taxon>Telluria group</taxon>
        <taxon>Massilia</taxon>
    </lineage>
</organism>
<keyword evidence="8" id="KW-1185">Reference proteome</keyword>
<sequence length="154" mass="16161">MFGSMKKGASAYASVGIETGVMSASPHKLIVMLFEGAETTLRMAVQLMAAGDVPGKGRAISKGIDIIQNGLRASLDKNAGGEIAANLDALYAYMIDRLLQANLHNDPERITEVLRLLGELHDAWKAIAPVAANEPAVATGNDALAPRNTSFVSA</sequence>
<protein>
    <recommendedName>
        <fullName evidence="6">Flagellar secretion chaperone FliS</fullName>
    </recommendedName>
</protein>
<comment type="similarity">
    <text evidence="2 6">Belongs to the FliS family.</text>
</comment>
<dbReference type="SUPFAM" id="SSF101116">
    <property type="entry name" value="Flagellar export chaperone FliS"/>
    <property type="match status" value="1"/>
</dbReference>
<gene>
    <name evidence="7" type="primary">fliS</name>
    <name evidence="7" type="ORF">NX773_02585</name>
</gene>
<reference evidence="7 8" key="1">
    <citation type="submission" date="2022-08" db="EMBL/GenBank/DDBJ databases">
        <title>Reclassification of Massilia species as members of the genera Telluria, Duganella, Pseudoduganella, Mokoshia gen. nov. and Zemynaea gen. nov. using orthogonal and non-orthogonal genome-based approaches.</title>
        <authorList>
            <person name="Bowman J.P."/>
        </authorList>
    </citation>
    <scope>NUCLEOTIDE SEQUENCE [LARGE SCALE GENOMIC DNA]</scope>
    <source>
        <strain evidence="7 8">JCM 31607</strain>
    </source>
</reference>
<dbReference type="PANTHER" id="PTHR34773">
    <property type="entry name" value="FLAGELLAR SECRETION CHAPERONE FLIS"/>
    <property type="match status" value="1"/>
</dbReference>
<dbReference type="PANTHER" id="PTHR34773:SF1">
    <property type="entry name" value="FLAGELLAR SECRETION CHAPERONE FLIS"/>
    <property type="match status" value="1"/>
</dbReference>
<comment type="subcellular location">
    <subcellularLocation>
        <location evidence="1 6">Cytoplasm</location>
        <location evidence="1 6">Cytosol</location>
    </subcellularLocation>
</comment>
<dbReference type="PIRSF" id="PIRSF039090">
    <property type="entry name" value="Flis"/>
    <property type="match status" value="1"/>
</dbReference>
<name>A0ABT2BF56_9BURK</name>
<keyword evidence="7" id="KW-0966">Cell projection</keyword>
<dbReference type="RefSeq" id="WP_258854824.1">
    <property type="nucleotide sequence ID" value="NZ_JANUGV010000001.1"/>
</dbReference>
<evidence type="ECO:0000256" key="5">
    <source>
        <dbReference type="ARBA" id="ARBA00023186"/>
    </source>
</evidence>
<keyword evidence="3 6" id="KW-0963">Cytoplasm</keyword>
<evidence type="ECO:0000256" key="4">
    <source>
        <dbReference type="ARBA" id="ARBA00022795"/>
    </source>
</evidence>
<evidence type="ECO:0000256" key="6">
    <source>
        <dbReference type="PIRNR" id="PIRNR039090"/>
    </source>
</evidence>
<dbReference type="NCBIfam" id="TIGR00208">
    <property type="entry name" value="fliS"/>
    <property type="match status" value="1"/>
</dbReference>
<evidence type="ECO:0000256" key="2">
    <source>
        <dbReference type="ARBA" id="ARBA00008787"/>
    </source>
</evidence>
<accession>A0ABT2BF56</accession>
<keyword evidence="4 6" id="KW-1005">Bacterial flagellum biogenesis</keyword>
<keyword evidence="7" id="KW-0282">Flagellum</keyword>
<keyword evidence="5" id="KW-0143">Chaperone</keyword>
<evidence type="ECO:0000313" key="8">
    <source>
        <dbReference type="Proteomes" id="UP001205861"/>
    </source>
</evidence>
<dbReference type="EMBL" id="JANUGV010000001">
    <property type="protein sequence ID" value="MCS0607051.1"/>
    <property type="molecule type" value="Genomic_DNA"/>
</dbReference>
<dbReference type="InterPro" id="IPR036584">
    <property type="entry name" value="FliS_sf"/>
</dbReference>
<keyword evidence="7" id="KW-0969">Cilium</keyword>
<proteinExistence type="inferred from homology"/>
<evidence type="ECO:0000313" key="7">
    <source>
        <dbReference type="EMBL" id="MCS0607051.1"/>
    </source>
</evidence>
<dbReference type="InterPro" id="IPR003713">
    <property type="entry name" value="FliS"/>
</dbReference>
<dbReference type="CDD" id="cd16098">
    <property type="entry name" value="FliS"/>
    <property type="match status" value="1"/>
</dbReference>
<dbReference type="Pfam" id="PF02561">
    <property type="entry name" value="FliS"/>
    <property type="match status" value="1"/>
</dbReference>
<evidence type="ECO:0000256" key="3">
    <source>
        <dbReference type="ARBA" id="ARBA00022490"/>
    </source>
</evidence>